<dbReference type="InterPro" id="IPR001628">
    <property type="entry name" value="Znf_hrmn_rcpt"/>
</dbReference>
<dbReference type="InterPro" id="IPR001723">
    <property type="entry name" value="Nuclear_hrmn_rcpt"/>
</dbReference>
<evidence type="ECO:0000313" key="20">
    <source>
        <dbReference type="Proteomes" id="UP001519460"/>
    </source>
</evidence>
<dbReference type="SUPFAM" id="SSF57716">
    <property type="entry name" value="Glucocorticoid receptor-like (DNA-binding domain)"/>
    <property type="match status" value="1"/>
</dbReference>
<evidence type="ECO:0000256" key="9">
    <source>
        <dbReference type="ARBA" id="ARBA00023163"/>
    </source>
</evidence>
<protein>
    <recommendedName>
        <fullName evidence="13">Photoreceptor-specific nuclear receptor</fullName>
    </recommendedName>
    <alternativeName>
        <fullName evidence="14">Nuclear receptor subfamily 2 group E member 3</fullName>
    </alternativeName>
    <alternativeName>
        <fullName evidence="15">Retina-specific nuclear receptor</fullName>
    </alternativeName>
</protein>
<dbReference type="Pfam" id="PF00104">
    <property type="entry name" value="Hormone_recep"/>
    <property type="match status" value="1"/>
</dbReference>
<dbReference type="InterPro" id="IPR000536">
    <property type="entry name" value="Nucl_hrmn_rcpt_lig-bd"/>
</dbReference>
<dbReference type="GO" id="GO:0003677">
    <property type="term" value="F:DNA binding"/>
    <property type="evidence" value="ECO:0007669"/>
    <property type="project" value="UniProtKB-KW"/>
</dbReference>
<evidence type="ECO:0000256" key="5">
    <source>
        <dbReference type="ARBA" id="ARBA00022833"/>
    </source>
</evidence>
<dbReference type="GO" id="GO:0005634">
    <property type="term" value="C:nucleus"/>
    <property type="evidence" value="ECO:0007669"/>
    <property type="project" value="UniProtKB-SubCell"/>
</dbReference>
<keyword evidence="10 16" id="KW-0675">Receptor</keyword>
<dbReference type="PROSITE" id="PS51030">
    <property type="entry name" value="NUCLEAR_REC_DBD_2"/>
    <property type="match status" value="1"/>
</dbReference>
<dbReference type="GO" id="GO:0008270">
    <property type="term" value="F:zinc ion binding"/>
    <property type="evidence" value="ECO:0007669"/>
    <property type="project" value="UniProtKB-KW"/>
</dbReference>
<dbReference type="GO" id="GO:0045944">
    <property type="term" value="P:positive regulation of transcription by RNA polymerase II"/>
    <property type="evidence" value="ECO:0007669"/>
    <property type="project" value="UniProtKB-ARBA"/>
</dbReference>
<dbReference type="CDD" id="cd06950">
    <property type="entry name" value="NR_LBD_Tlx_PNR_like"/>
    <property type="match status" value="1"/>
</dbReference>
<evidence type="ECO:0000256" key="15">
    <source>
        <dbReference type="ARBA" id="ARBA00082944"/>
    </source>
</evidence>
<dbReference type="EMBL" id="JACVVK020000140">
    <property type="protein sequence ID" value="KAK7489253.1"/>
    <property type="molecule type" value="Genomic_DNA"/>
</dbReference>
<keyword evidence="3 16" id="KW-0479">Metal-binding</keyword>
<organism evidence="19 20">
    <name type="scientific">Batillaria attramentaria</name>
    <dbReference type="NCBI Taxonomy" id="370345"/>
    <lineage>
        <taxon>Eukaryota</taxon>
        <taxon>Metazoa</taxon>
        <taxon>Spiralia</taxon>
        <taxon>Lophotrochozoa</taxon>
        <taxon>Mollusca</taxon>
        <taxon>Gastropoda</taxon>
        <taxon>Caenogastropoda</taxon>
        <taxon>Sorbeoconcha</taxon>
        <taxon>Cerithioidea</taxon>
        <taxon>Batillariidae</taxon>
        <taxon>Batillaria</taxon>
    </lineage>
</organism>
<reference evidence="19 20" key="1">
    <citation type="journal article" date="2023" name="Sci. Data">
        <title>Genome assembly of the Korean intertidal mud-creeper Batillaria attramentaria.</title>
        <authorList>
            <person name="Patra A.K."/>
            <person name="Ho P.T."/>
            <person name="Jun S."/>
            <person name="Lee S.J."/>
            <person name="Kim Y."/>
            <person name="Won Y.J."/>
        </authorList>
    </citation>
    <scope>NUCLEOTIDE SEQUENCE [LARGE SCALE GENOMIC DNA]</scope>
    <source>
        <strain evidence="19">Wonlab-2016</strain>
    </source>
</reference>
<evidence type="ECO:0000256" key="6">
    <source>
        <dbReference type="ARBA" id="ARBA00022843"/>
    </source>
</evidence>
<evidence type="ECO:0000256" key="12">
    <source>
        <dbReference type="ARBA" id="ARBA00053319"/>
    </source>
</evidence>
<comment type="caution">
    <text evidence="19">The sequence shown here is derived from an EMBL/GenBank/DDBJ whole genome shotgun (WGS) entry which is preliminary data.</text>
</comment>
<dbReference type="SUPFAM" id="SSF48508">
    <property type="entry name" value="Nuclear receptor ligand-binding domain"/>
    <property type="match status" value="1"/>
</dbReference>
<keyword evidence="20" id="KW-1185">Reference proteome</keyword>
<keyword evidence="11 16" id="KW-0539">Nucleus</keyword>
<evidence type="ECO:0000256" key="16">
    <source>
        <dbReference type="RuleBase" id="RU004334"/>
    </source>
</evidence>
<feature type="domain" description="Nuclear receptor" evidence="17">
    <location>
        <begin position="113"/>
        <end position="189"/>
    </location>
</feature>
<keyword evidence="7 16" id="KW-0805">Transcription regulation</keyword>
<comment type="subcellular location">
    <subcellularLocation>
        <location evidence="1 16">Nucleus</location>
    </subcellularLocation>
</comment>
<keyword evidence="6" id="KW-0832">Ubl conjugation</keyword>
<keyword evidence="9 16" id="KW-0804">Transcription</keyword>
<dbReference type="Gene3D" id="3.30.50.10">
    <property type="entry name" value="Erythroid Transcription Factor GATA-1, subunit A"/>
    <property type="match status" value="1"/>
</dbReference>
<evidence type="ECO:0000259" key="18">
    <source>
        <dbReference type="PROSITE" id="PS51843"/>
    </source>
</evidence>
<proteinExistence type="inferred from homology"/>
<evidence type="ECO:0000256" key="14">
    <source>
        <dbReference type="ARBA" id="ARBA00079595"/>
    </source>
</evidence>
<dbReference type="FunFam" id="1.10.565.10:FF:000022">
    <property type="entry name" value="Nuclear receptor subfamily 2 group E member 3"/>
    <property type="match status" value="1"/>
</dbReference>
<evidence type="ECO:0000256" key="3">
    <source>
        <dbReference type="ARBA" id="ARBA00022723"/>
    </source>
</evidence>
<evidence type="ECO:0000256" key="11">
    <source>
        <dbReference type="ARBA" id="ARBA00023242"/>
    </source>
</evidence>
<dbReference type="InterPro" id="IPR013088">
    <property type="entry name" value="Znf_NHR/GATA"/>
</dbReference>
<keyword evidence="8 16" id="KW-0238">DNA-binding</keyword>
<dbReference type="PRINTS" id="PR00398">
    <property type="entry name" value="STRDHORMONER"/>
</dbReference>
<feature type="domain" description="NR LBD" evidence="18">
    <location>
        <begin position="262"/>
        <end position="467"/>
    </location>
</feature>
<evidence type="ECO:0000256" key="13">
    <source>
        <dbReference type="ARBA" id="ARBA00071097"/>
    </source>
</evidence>
<dbReference type="GO" id="GO:0003700">
    <property type="term" value="F:DNA-binding transcription factor activity"/>
    <property type="evidence" value="ECO:0007669"/>
    <property type="project" value="UniProtKB-ARBA"/>
</dbReference>
<comment type="similarity">
    <text evidence="16">Belongs to the nuclear hormone receptor family.</text>
</comment>
<dbReference type="Pfam" id="PF00105">
    <property type="entry name" value="zf-C4"/>
    <property type="match status" value="1"/>
</dbReference>
<keyword evidence="4 16" id="KW-0863">Zinc-finger</keyword>
<name>A0ABD0KQN9_9CAEN</name>
<dbReference type="AlphaFoldDB" id="A0ABD0KQN9"/>
<evidence type="ECO:0000259" key="17">
    <source>
        <dbReference type="PROSITE" id="PS51030"/>
    </source>
</evidence>
<comment type="function">
    <text evidence="12">Orphan nuclear receptor of retinal photoreceptor cells. Transcriptional factor that is an activator of rod development and repressor of cone development. Binds the promoter region of a number of rod- and cone-specific genes, including rhodopsin, M- and S-opsin and rod-specific phosphodiesterase beta subunit. Enhances rhodopsin expression. Represses M- and S-cone opsin expression.</text>
</comment>
<keyword evidence="2" id="KW-1017">Isopeptide bond</keyword>
<dbReference type="PANTHER" id="PTHR24083">
    <property type="entry name" value="NUCLEAR HORMONE RECEPTOR"/>
    <property type="match status" value="1"/>
</dbReference>
<evidence type="ECO:0000313" key="19">
    <source>
        <dbReference type="EMBL" id="KAK7489253.1"/>
    </source>
</evidence>
<dbReference type="Gene3D" id="1.10.565.10">
    <property type="entry name" value="Retinoid X Receptor"/>
    <property type="match status" value="1"/>
</dbReference>
<dbReference type="PRINTS" id="PR00047">
    <property type="entry name" value="STROIDFINGER"/>
</dbReference>
<dbReference type="PROSITE" id="PS51843">
    <property type="entry name" value="NR_LBD"/>
    <property type="match status" value="1"/>
</dbReference>
<gene>
    <name evidence="19" type="ORF">BaRGS_00019505</name>
</gene>
<accession>A0ABD0KQN9</accession>
<evidence type="ECO:0000256" key="7">
    <source>
        <dbReference type="ARBA" id="ARBA00023015"/>
    </source>
</evidence>
<evidence type="ECO:0000256" key="1">
    <source>
        <dbReference type="ARBA" id="ARBA00004123"/>
    </source>
</evidence>
<keyword evidence="5 16" id="KW-0862">Zinc</keyword>
<dbReference type="SMART" id="SM00430">
    <property type="entry name" value="HOLI"/>
    <property type="match status" value="1"/>
</dbReference>
<dbReference type="InterPro" id="IPR035500">
    <property type="entry name" value="NHR-like_dom_sf"/>
</dbReference>
<evidence type="ECO:0000256" key="10">
    <source>
        <dbReference type="ARBA" id="ARBA00023170"/>
    </source>
</evidence>
<evidence type="ECO:0000256" key="4">
    <source>
        <dbReference type="ARBA" id="ARBA00022771"/>
    </source>
</evidence>
<dbReference type="SMART" id="SM00399">
    <property type="entry name" value="ZnF_C4"/>
    <property type="match status" value="1"/>
</dbReference>
<dbReference type="PROSITE" id="PS00031">
    <property type="entry name" value="NUCLEAR_REC_DBD_1"/>
    <property type="match status" value="1"/>
</dbReference>
<evidence type="ECO:0000256" key="2">
    <source>
        <dbReference type="ARBA" id="ARBA00022499"/>
    </source>
</evidence>
<dbReference type="PRINTS" id="PR01282">
    <property type="entry name" value="COUPTNFACTOR"/>
</dbReference>
<dbReference type="CDD" id="cd06970">
    <property type="entry name" value="NR_DBD_PNR"/>
    <property type="match status" value="1"/>
</dbReference>
<dbReference type="Proteomes" id="UP001519460">
    <property type="component" value="Unassembled WGS sequence"/>
</dbReference>
<dbReference type="FunFam" id="3.30.50.10:FF:000028">
    <property type="entry name" value="Nuclear receptor subfamily 2, group E, member 3"/>
    <property type="match status" value="1"/>
</dbReference>
<evidence type="ECO:0000256" key="8">
    <source>
        <dbReference type="ARBA" id="ARBA00023125"/>
    </source>
</evidence>
<sequence length="467" mass="51307">MAGEKRGLTGTGSETESVCATVQKNALTGTPSNRDWPPALIEECRCLLRRAPEVPPFPCRVLPPDPRSPPAPTGAVSRSLSPGITTLRQLPAPGRSLSPAPGHIGPVKKNSPGLLCVVCGDTSSGKHYGILACNGCSGFFKRSVRRKLIYRCQAGTGICTVDKAHRNQCQACRLKKCIQMGMNKDAVQNERQPRNTAQVREDQIERELEGHALPPTATVSATHPAFSPSASHRFMTGLMSAETSAKHDHDDADENIDVTSVEQERPLQHVVTSGAVYAESVLYPPGPETLYECSARLLFMAVRWAKNLPSFANLPFRDQWSMPMEACPLFSLPDHLPNPQAAANTAHGSKVSPFSDMRVLQEIMSRFKAIQVDPAEFACLKAIVLFKSDVRSLKDAPQVENLQDQAQVMLGQHIRAHHPTQPFRFGRLLLTMPALRYVPSDRVERLFFGRTIGNTPMEKLLCDMFKS</sequence>
<dbReference type="InterPro" id="IPR050274">
    <property type="entry name" value="Nuclear_hormone_rcpt_NR2"/>
</dbReference>